<feature type="region of interest" description="Disordered" evidence="2">
    <location>
        <begin position="1"/>
        <end position="26"/>
    </location>
</feature>
<feature type="compositionally biased region" description="Acidic residues" evidence="2">
    <location>
        <begin position="469"/>
        <end position="484"/>
    </location>
</feature>
<feature type="compositionally biased region" description="Basic and acidic residues" evidence="2">
    <location>
        <begin position="306"/>
        <end position="323"/>
    </location>
</feature>
<dbReference type="PANTHER" id="PTHR47026">
    <property type="entry name" value="PIGMENTOSA GTPASE REGULATOR-LIKE PROTEIN, PUTATIVE-RELATED"/>
    <property type="match status" value="1"/>
</dbReference>
<protein>
    <submittedName>
        <fullName evidence="3">Uncharacterized protein</fullName>
    </submittedName>
</protein>
<feature type="compositionally biased region" description="Basic and acidic residues" evidence="2">
    <location>
        <begin position="119"/>
        <end position="142"/>
    </location>
</feature>
<proteinExistence type="predicted"/>
<feature type="region of interest" description="Disordered" evidence="2">
    <location>
        <begin position="61"/>
        <end position="187"/>
    </location>
</feature>
<keyword evidence="4" id="KW-1185">Reference proteome</keyword>
<feature type="region of interest" description="Disordered" evidence="2">
    <location>
        <begin position="303"/>
        <end position="340"/>
    </location>
</feature>
<reference evidence="3" key="1">
    <citation type="submission" date="2016-10" db="EMBL/GenBank/DDBJ databases">
        <authorList>
            <person name="Benchimol M."/>
            <person name="Almeida L.G."/>
            <person name="Vasconcelos A.T."/>
            <person name="Perreira-Neves A."/>
            <person name="Rosa I.A."/>
            <person name="Tasca T."/>
            <person name="Bogo M.R."/>
            <person name="de Souza W."/>
        </authorList>
    </citation>
    <scope>NUCLEOTIDE SEQUENCE [LARGE SCALE GENOMIC DNA]</scope>
    <source>
        <strain evidence="3">K</strain>
    </source>
</reference>
<comment type="caution">
    <text evidence="3">The sequence shown here is derived from an EMBL/GenBank/DDBJ whole genome shotgun (WGS) entry which is preliminary data.</text>
</comment>
<feature type="compositionally biased region" description="Basic and acidic residues" evidence="2">
    <location>
        <begin position="361"/>
        <end position="371"/>
    </location>
</feature>
<evidence type="ECO:0000313" key="4">
    <source>
        <dbReference type="Proteomes" id="UP000179807"/>
    </source>
</evidence>
<organism evidence="3 4">
    <name type="scientific">Tritrichomonas foetus</name>
    <dbReference type="NCBI Taxonomy" id="1144522"/>
    <lineage>
        <taxon>Eukaryota</taxon>
        <taxon>Metamonada</taxon>
        <taxon>Parabasalia</taxon>
        <taxon>Tritrichomonadida</taxon>
        <taxon>Tritrichomonadidae</taxon>
        <taxon>Tritrichomonas</taxon>
    </lineage>
</organism>
<feature type="compositionally biased region" description="Basic and acidic residues" evidence="2">
    <location>
        <begin position="224"/>
        <end position="236"/>
    </location>
</feature>
<gene>
    <name evidence="3" type="ORF">TRFO_18604</name>
</gene>
<dbReference type="GeneID" id="94834986"/>
<evidence type="ECO:0000313" key="3">
    <source>
        <dbReference type="EMBL" id="OHT11817.1"/>
    </source>
</evidence>
<dbReference type="RefSeq" id="XP_068364953.1">
    <property type="nucleotide sequence ID" value="XM_068500282.1"/>
</dbReference>
<feature type="compositionally biased region" description="Low complexity" evidence="2">
    <location>
        <begin position="397"/>
        <end position="465"/>
    </location>
</feature>
<feature type="region of interest" description="Disordered" evidence="2">
    <location>
        <begin position="213"/>
        <end position="280"/>
    </location>
</feature>
<dbReference type="OrthoDB" id="10668341at2759"/>
<dbReference type="PANTHER" id="PTHR47026:SF2">
    <property type="entry name" value="FLAGELLAR ASSOCIATED PROTEIN"/>
    <property type="match status" value="1"/>
</dbReference>
<dbReference type="AlphaFoldDB" id="A0A1J4KKI4"/>
<name>A0A1J4KKI4_9EUKA</name>
<feature type="coiled-coil region" evidence="1">
    <location>
        <begin position="588"/>
        <end position="640"/>
    </location>
</feature>
<feature type="compositionally biased region" description="Acidic residues" evidence="2">
    <location>
        <begin position="241"/>
        <end position="250"/>
    </location>
</feature>
<dbReference type="Proteomes" id="UP000179807">
    <property type="component" value="Unassembled WGS sequence"/>
</dbReference>
<accession>A0A1J4KKI4</accession>
<feature type="compositionally biased region" description="Low complexity" evidence="2">
    <location>
        <begin position="91"/>
        <end position="110"/>
    </location>
</feature>
<sequence length="838" mass="95138">MEPARQSDSKWKSPEATLPISLPIDTSPQTLAISGSQEIFQPLDESNIEINERNNLSEIFSEQRAHLNSPQSAMSPKDPLSDNFIDEKYSENSSSSSSKSNRNNTSKQNSAKNSSRSKPNSDKNSENNSDNDKSAKEEDNPLRRSSFNPIDFGSSVPDSPVNEMQMPVESTIPFDFDASGEEDEIGDSNLVVVSRDIQPSILEQHVSNRVGSLLNNDDEINDNNNDHFQEKGKESIQNEDNQNDSEENENDSLNRTLPSTFHPITPQNEENLSESELYGGTTPINQKEAKITGSPIDSIIAQATRTFHEPTKIESPRKEDFKMRTSSTFQPIDFEDNEINNEEPQITEDQIDNLLQTLPDSDKHIISRDSKFMSPVIEDDYGKPHGKPPIPPKPQAISMNTNSNQNTNIDNRQSNNQNNQSNRNASRNSARSDASSTSDTSTISNKKSRANSTNQSQNLKNNSSQYLPDDNDDDNYNDDDDDGESLFGATAPPKPSLMVKDTYKSNLCVTPLDLQKIIENEENQSDEATQKALKKFKETGRLPATTNTPKMIQQLQRDRVNAIIQGDYDLAKEVDELSKKVSAAMHITAEEERRKEKIRSLEEKLEDEKEEYKKFKNESKQKLKIEENNLKKRLMFLQNSQNQEIQEFENKWNSEDYLRRFAKPSVNYLQLKAIERSMVITRMFDQAKTVRASSALLEKKETNDAQTRARKEMALERNRLISRHNKEFEDMKTKCEQIMNVLKTNIKKEEIPFQNRIAKLERMIEDLKTGTDGTIKVVPSLAQTTERGPGNELLTSRTAFKYSAFKAATQNYKLRIQPLGNCSKGVRRTRVIRINNAK</sequence>
<evidence type="ECO:0000256" key="2">
    <source>
        <dbReference type="SAM" id="MobiDB-lite"/>
    </source>
</evidence>
<keyword evidence="1" id="KW-0175">Coiled coil</keyword>
<evidence type="ECO:0000256" key="1">
    <source>
        <dbReference type="SAM" id="Coils"/>
    </source>
</evidence>
<dbReference type="EMBL" id="MLAK01000578">
    <property type="protein sequence ID" value="OHT11817.1"/>
    <property type="molecule type" value="Genomic_DNA"/>
</dbReference>
<feature type="compositionally biased region" description="Basic and acidic residues" evidence="2">
    <location>
        <begin position="1"/>
        <end position="13"/>
    </location>
</feature>
<dbReference type="VEuPathDB" id="TrichDB:TRFO_18604"/>
<feature type="compositionally biased region" description="Polar residues" evidence="2">
    <location>
        <begin position="61"/>
        <end position="74"/>
    </location>
</feature>
<feature type="region of interest" description="Disordered" evidence="2">
    <location>
        <begin position="361"/>
        <end position="498"/>
    </location>
</feature>